<sequence>MKELLRLNDQDVQVRVMNQDGHEVLGTLDEGERCWYPARTGCCVLARHFCVLLPERA</sequence>
<dbReference type="Proteomes" id="UP000010467">
    <property type="component" value="Chromosome"/>
</dbReference>
<gene>
    <name evidence="1" type="ordered locus">Deipe_0586</name>
</gene>
<dbReference type="RefSeq" id="WP_015234487.1">
    <property type="nucleotide sequence ID" value="NC_019793.1"/>
</dbReference>
<proteinExistence type="predicted"/>
<keyword evidence="2" id="KW-1185">Reference proteome</keyword>
<organism evidence="1 2">
    <name type="scientific">Deinococcus peraridilitoris (strain DSM 19664 / LMG 22246 / CIP 109416 / KR-200)</name>
    <dbReference type="NCBI Taxonomy" id="937777"/>
    <lineage>
        <taxon>Bacteria</taxon>
        <taxon>Thermotogati</taxon>
        <taxon>Deinococcota</taxon>
        <taxon>Deinococci</taxon>
        <taxon>Deinococcales</taxon>
        <taxon>Deinococcaceae</taxon>
        <taxon>Deinococcus</taxon>
    </lineage>
</organism>
<evidence type="ECO:0000313" key="2">
    <source>
        <dbReference type="Proteomes" id="UP000010467"/>
    </source>
</evidence>
<dbReference type="EMBL" id="CP003382">
    <property type="protein sequence ID" value="AFZ66177.1"/>
    <property type="molecule type" value="Genomic_DNA"/>
</dbReference>
<dbReference type="KEGG" id="dpd:Deipe_0586"/>
<dbReference type="AlphaFoldDB" id="K9ZZ41"/>
<dbReference type="STRING" id="937777.Deipe_0586"/>
<reference evidence="2" key="1">
    <citation type="submission" date="2012-03" db="EMBL/GenBank/DDBJ databases">
        <title>Complete sequence of chromosome of Deinococcus peraridilitoris DSM 19664.</title>
        <authorList>
            <person name="Lucas S."/>
            <person name="Copeland A."/>
            <person name="Lapidus A."/>
            <person name="Glavina del Rio T."/>
            <person name="Dalin E."/>
            <person name="Tice H."/>
            <person name="Bruce D."/>
            <person name="Goodwin L."/>
            <person name="Pitluck S."/>
            <person name="Peters L."/>
            <person name="Mikhailova N."/>
            <person name="Lu M."/>
            <person name="Kyrpides N."/>
            <person name="Mavromatis K."/>
            <person name="Ivanova N."/>
            <person name="Brettin T."/>
            <person name="Detter J.C."/>
            <person name="Han C."/>
            <person name="Larimer F."/>
            <person name="Land M."/>
            <person name="Hauser L."/>
            <person name="Markowitz V."/>
            <person name="Cheng J.-F."/>
            <person name="Hugenholtz P."/>
            <person name="Woyke T."/>
            <person name="Wu D."/>
            <person name="Pukall R."/>
            <person name="Steenblock K."/>
            <person name="Brambilla E."/>
            <person name="Klenk H.-P."/>
            <person name="Eisen J.A."/>
        </authorList>
    </citation>
    <scope>NUCLEOTIDE SEQUENCE [LARGE SCALE GENOMIC DNA]</scope>
    <source>
        <strain evidence="2">DSM 19664 / LMG 22246 / CIP 109416 / KR-200</strain>
    </source>
</reference>
<protein>
    <submittedName>
        <fullName evidence="1">Uncharacterized protein</fullName>
    </submittedName>
</protein>
<evidence type="ECO:0000313" key="1">
    <source>
        <dbReference type="EMBL" id="AFZ66177.1"/>
    </source>
</evidence>
<name>K9ZZ41_DEIPD</name>
<accession>K9ZZ41</accession>
<dbReference type="HOGENOM" id="CLU_2989153_0_0_0"/>
<dbReference type="PATRIC" id="fig|937777.3.peg.591"/>